<sequence>YSAYNINEFKFRILEHDLWLKTQNSRVFGKFGTRSYASSNDNQMQFGGVPYYGRLVDIIEINYHGRFSIVLFKCMWTNTTTFRGTVTDELRFTSVCFGRLIHTGDNNDNDEPCIQAS</sequence>
<evidence type="ECO:0000313" key="3">
    <source>
        <dbReference type="Proteomes" id="UP001374535"/>
    </source>
</evidence>
<protein>
    <recommendedName>
        <fullName evidence="1">DUF4216 domain-containing protein</fullName>
    </recommendedName>
</protein>
<dbReference type="AlphaFoldDB" id="A0AAQ3RUY5"/>
<evidence type="ECO:0000259" key="1">
    <source>
        <dbReference type="Pfam" id="PF13952"/>
    </source>
</evidence>
<keyword evidence="3" id="KW-1185">Reference proteome</keyword>
<dbReference type="Pfam" id="PF13952">
    <property type="entry name" value="DUF4216"/>
    <property type="match status" value="1"/>
</dbReference>
<feature type="non-terminal residue" evidence="2">
    <location>
        <position position="1"/>
    </location>
</feature>
<dbReference type="Proteomes" id="UP001374535">
    <property type="component" value="Chromosome 6"/>
</dbReference>
<evidence type="ECO:0000313" key="2">
    <source>
        <dbReference type="EMBL" id="WVZ05464.1"/>
    </source>
</evidence>
<dbReference type="PANTHER" id="PTHR48451:SF1">
    <property type="entry name" value="DUF4218 DOMAIN-CONTAINING PROTEIN"/>
    <property type="match status" value="1"/>
</dbReference>
<dbReference type="InterPro" id="IPR025312">
    <property type="entry name" value="DUF4216"/>
</dbReference>
<accession>A0AAQ3RUY5</accession>
<reference evidence="2 3" key="1">
    <citation type="journal article" date="2023" name="Life. Sci Alliance">
        <title>Evolutionary insights into 3D genome organization and epigenetic landscape of Vigna mungo.</title>
        <authorList>
            <person name="Junaid A."/>
            <person name="Singh B."/>
            <person name="Bhatia S."/>
        </authorList>
    </citation>
    <scope>NUCLEOTIDE SEQUENCE [LARGE SCALE GENOMIC DNA]</scope>
    <source>
        <strain evidence="2">Urdbean</strain>
    </source>
</reference>
<name>A0AAQ3RUY5_VIGMU</name>
<feature type="domain" description="DUF4216" evidence="1">
    <location>
        <begin position="59"/>
        <end position="117"/>
    </location>
</feature>
<proteinExistence type="predicted"/>
<dbReference type="EMBL" id="CP144695">
    <property type="protein sequence ID" value="WVZ05464.1"/>
    <property type="molecule type" value="Genomic_DNA"/>
</dbReference>
<organism evidence="2 3">
    <name type="scientific">Vigna mungo</name>
    <name type="common">Black gram</name>
    <name type="synonym">Phaseolus mungo</name>
    <dbReference type="NCBI Taxonomy" id="3915"/>
    <lineage>
        <taxon>Eukaryota</taxon>
        <taxon>Viridiplantae</taxon>
        <taxon>Streptophyta</taxon>
        <taxon>Embryophyta</taxon>
        <taxon>Tracheophyta</taxon>
        <taxon>Spermatophyta</taxon>
        <taxon>Magnoliopsida</taxon>
        <taxon>eudicotyledons</taxon>
        <taxon>Gunneridae</taxon>
        <taxon>Pentapetalae</taxon>
        <taxon>rosids</taxon>
        <taxon>fabids</taxon>
        <taxon>Fabales</taxon>
        <taxon>Fabaceae</taxon>
        <taxon>Papilionoideae</taxon>
        <taxon>50 kb inversion clade</taxon>
        <taxon>NPAAA clade</taxon>
        <taxon>indigoferoid/millettioid clade</taxon>
        <taxon>Phaseoleae</taxon>
        <taxon>Vigna</taxon>
    </lineage>
</organism>
<gene>
    <name evidence="2" type="ORF">V8G54_018810</name>
</gene>
<dbReference type="PANTHER" id="PTHR48451">
    <property type="entry name" value="DUF4218 DOMAIN-CONTAINING PROTEIN"/>
    <property type="match status" value="1"/>
</dbReference>